<gene>
    <name evidence="3" type="ORF">V1264_014150</name>
</gene>
<feature type="compositionally biased region" description="Low complexity" evidence="1">
    <location>
        <begin position="13"/>
        <end position="23"/>
    </location>
</feature>
<dbReference type="GO" id="GO:0000977">
    <property type="term" value="F:RNA polymerase II transcription regulatory region sequence-specific DNA binding"/>
    <property type="evidence" value="ECO:0007669"/>
    <property type="project" value="TreeGrafter"/>
</dbReference>
<comment type="caution">
    <text evidence="3">The sequence shown here is derived from an EMBL/GenBank/DDBJ whole genome shotgun (WGS) entry which is preliminary data.</text>
</comment>
<proteinExistence type="predicted"/>
<dbReference type="GO" id="GO:0005634">
    <property type="term" value="C:nucleus"/>
    <property type="evidence" value="ECO:0007669"/>
    <property type="project" value="TreeGrafter"/>
</dbReference>
<evidence type="ECO:0000259" key="2">
    <source>
        <dbReference type="PROSITE" id="PS00036"/>
    </source>
</evidence>
<dbReference type="EMBL" id="JBAMIC010000003">
    <property type="protein sequence ID" value="KAK7110240.1"/>
    <property type="molecule type" value="Genomic_DNA"/>
</dbReference>
<evidence type="ECO:0000313" key="3">
    <source>
        <dbReference type="EMBL" id="KAK7110240.1"/>
    </source>
</evidence>
<reference evidence="3 4" key="1">
    <citation type="submission" date="2024-02" db="EMBL/GenBank/DDBJ databases">
        <title>Chromosome-scale genome assembly of the rough periwinkle Littorina saxatilis.</title>
        <authorList>
            <person name="De Jode A."/>
            <person name="Faria R."/>
            <person name="Formenti G."/>
            <person name="Sims Y."/>
            <person name="Smith T.P."/>
            <person name="Tracey A."/>
            <person name="Wood J.M.D."/>
            <person name="Zagrodzka Z.B."/>
            <person name="Johannesson K."/>
            <person name="Butlin R.K."/>
            <person name="Leder E.H."/>
        </authorList>
    </citation>
    <scope>NUCLEOTIDE SEQUENCE [LARGE SCALE GENOMIC DNA]</scope>
    <source>
        <strain evidence="3">Snail1</strain>
        <tissue evidence="3">Muscle</tissue>
    </source>
</reference>
<dbReference type="CDD" id="cd14809">
    <property type="entry name" value="bZIP_AUREO-like"/>
    <property type="match status" value="1"/>
</dbReference>
<sequence>MENMTEGGEDVRSTSSSATASPSCKNRTERTEKVIVAKSVEVVNPESDTDGDGVKLKIEGSTGSSELVTLESDEAGTDVSVPGKSDTKSKAAAQRPRIYPGFQYPPRVDYQWTPPGPTPAHFIQRRRIAHPYYPPFHPMSYSTLQRKFKTSRTMDYVPSPESFYAPEYTKSTFATSPSSLYMYDQERHDMQNTFNNGMFGETCTATDMTPLGAEPDFDLNPQYENSNSLEGFFGSALSNGMMPTPCDVQGSPNRCPEKPVVCSMLGLLGVGRQDLKMAGPTLTELNMDPFLIEDIDTIISNEDGERVQCAPVASGDYAKQPVSVVKTEPHKTLTMLSRFNPNQLRTDQSQVTLTNLLGNRTNNAVVPTATIKTEPMDTYETSPSKSCLHKMLTASQKTSATPQHAGSPPGGQVMPVAGQTRAPPLGQLVKKESMEEKWKEIEKFIHDPEPSPSRKRKRYASGSSSIMSDDEDYKSTRYSNYSDDDSDSDADSDISDTPLDETLTEMSKKSKQYFWQYNVQAKGPKGTRLKLNIHDSDPHHPANFEDPVFDENSTSLVGIRHGGKARKGDGNEVTPNPRKLVSIGKQLYKLNRQINSFQMSNDLPASVRNKSRKEKNKLASRACRLKKKAQHEANKVKLTGLDYEQGELLEVLRLIWPQLRERARQQMKGVVPDSRPTDTLTEKLESLAKAKHNTVVAGKTTDFVNDVIAKVEDGDPTGGLAIKVRDRK</sequence>
<feature type="compositionally biased region" description="Acidic residues" evidence="1">
    <location>
        <begin position="482"/>
        <end position="498"/>
    </location>
</feature>
<dbReference type="GO" id="GO:0000981">
    <property type="term" value="F:DNA-binding transcription factor activity, RNA polymerase II-specific"/>
    <property type="evidence" value="ECO:0007669"/>
    <property type="project" value="TreeGrafter"/>
</dbReference>
<dbReference type="AlphaFoldDB" id="A0AAN9GKP5"/>
<feature type="compositionally biased region" description="Polar residues" evidence="1">
    <location>
        <begin position="394"/>
        <end position="404"/>
    </location>
</feature>
<dbReference type="InterPro" id="IPR039165">
    <property type="entry name" value="CREBRF"/>
</dbReference>
<keyword evidence="4" id="KW-1185">Reference proteome</keyword>
<feature type="domain" description="BZIP" evidence="2">
    <location>
        <begin position="612"/>
        <end position="626"/>
    </location>
</feature>
<evidence type="ECO:0000256" key="1">
    <source>
        <dbReference type="SAM" id="MobiDB-lite"/>
    </source>
</evidence>
<dbReference type="InterPro" id="IPR004827">
    <property type="entry name" value="bZIP"/>
</dbReference>
<name>A0AAN9GKP5_9CAEN</name>
<dbReference type="PROSITE" id="PS00036">
    <property type="entry name" value="BZIP_BASIC"/>
    <property type="match status" value="1"/>
</dbReference>
<feature type="region of interest" description="Disordered" evidence="1">
    <location>
        <begin position="394"/>
        <end position="429"/>
    </location>
</feature>
<organism evidence="3 4">
    <name type="scientific">Littorina saxatilis</name>
    <dbReference type="NCBI Taxonomy" id="31220"/>
    <lineage>
        <taxon>Eukaryota</taxon>
        <taxon>Metazoa</taxon>
        <taxon>Spiralia</taxon>
        <taxon>Lophotrochozoa</taxon>
        <taxon>Mollusca</taxon>
        <taxon>Gastropoda</taxon>
        <taxon>Caenogastropoda</taxon>
        <taxon>Littorinimorpha</taxon>
        <taxon>Littorinoidea</taxon>
        <taxon>Littorinidae</taxon>
        <taxon>Littorina</taxon>
    </lineage>
</organism>
<dbReference type="GO" id="GO:0006986">
    <property type="term" value="P:response to unfolded protein"/>
    <property type="evidence" value="ECO:0007669"/>
    <property type="project" value="InterPro"/>
</dbReference>
<dbReference type="PANTHER" id="PTHR21552">
    <property type="entry name" value="ADULT RETINA PROTEIN"/>
    <property type="match status" value="1"/>
</dbReference>
<evidence type="ECO:0000313" key="4">
    <source>
        <dbReference type="Proteomes" id="UP001374579"/>
    </source>
</evidence>
<protein>
    <recommendedName>
        <fullName evidence="2">BZIP domain-containing protein</fullName>
    </recommendedName>
</protein>
<feature type="region of interest" description="Disordered" evidence="1">
    <location>
        <begin position="1"/>
        <end position="94"/>
    </location>
</feature>
<dbReference type="PANTHER" id="PTHR21552:SF2">
    <property type="entry name" value="CREB3 REGULATORY FACTOR"/>
    <property type="match status" value="1"/>
</dbReference>
<dbReference type="Proteomes" id="UP001374579">
    <property type="component" value="Unassembled WGS sequence"/>
</dbReference>
<feature type="region of interest" description="Disordered" evidence="1">
    <location>
        <begin position="442"/>
        <end position="498"/>
    </location>
</feature>
<feature type="compositionally biased region" description="Basic and acidic residues" evidence="1">
    <location>
        <begin position="26"/>
        <end position="35"/>
    </location>
</feature>
<accession>A0AAN9GKP5</accession>